<dbReference type="GO" id="GO:0002949">
    <property type="term" value="P:tRNA threonylcarbamoyladenosine modification"/>
    <property type="evidence" value="ECO:0007669"/>
    <property type="project" value="InterPro"/>
</dbReference>
<dbReference type="PANTHER" id="PTHR33540:SF2">
    <property type="entry name" value="TRNA THREONYLCARBAMOYLADENOSINE BIOSYNTHESIS PROTEIN TSAE"/>
    <property type="match status" value="1"/>
</dbReference>
<comment type="subcellular location">
    <subcellularLocation>
        <location evidence="1">Cytoplasm</location>
    </subcellularLocation>
</comment>
<keyword evidence="9" id="KW-0460">Magnesium</keyword>
<reference evidence="11" key="1">
    <citation type="journal article" date="2012" name="Science">
        <title>Fermentation, hydrogen, and sulfur metabolism in multiple uncultivated bacterial phyla.</title>
        <authorList>
            <person name="Wrighton K.C."/>
            <person name="Thomas B.C."/>
            <person name="Sharon I."/>
            <person name="Miller C.S."/>
            <person name="Castelle C.J."/>
            <person name="VerBerkmoes N.C."/>
            <person name="Wilkins M.J."/>
            <person name="Hettich R.L."/>
            <person name="Lipton M.S."/>
            <person name="Williams K.H."/>
            <person name="Long P.E."/>
            <person name="Banfield J.F."/>
        </authorList>
    </citation>
    <scope>NUCLEOTIDE SEQUENCE [LARGE SCALE GENOMIC DNA]</scope>
</reference>
<sequence length="136" mass="16043">MQQKTMYILTKENFSWLPLLPKKGERIFLRGDLGSGKTTISRHIISCLLGIQIPVKSPTYIYYNKYGENIYHFDLYRLQSYDDFVNIGGEEILDNPENICLIEWPELLALRYKPTIDMEILKTEKEDERKVHITLN</sequence>
<dbReference type="NCBIfam" id="TIGR00150">
    <property type="entry name" value="T6A_YjeE"/>
    <property type="match status" value="1"/>
</dbReference>
<dbReference type="SUPFAM" id="SSF52540">
    <property type="entry name" value="P-loop containing nucleoside triphosphate hydrolases"/>
    <property type="match status" value="1"/>
</dbReference>
<proteinExistence type="inferred from homology"/>
<evidence type="ECO:0000256" key="10">
    <source>
        <dbReference type="ARBA" id="ARBA00032441"/>
    </source>
</evidence>
<evidence type="ECO:0000256" key="4">
    <source>
        <dbReference type="ARBA" id="ARBA00022490"/>
    </source>
</evidence>
<comment type="caution">
    <text evidence="11">The sequence shown here is derived from an EMBL/GenBank/DDBJ whole genome shotgun (WGS) entry which is preliminary data.</text>
</comment>
<evidence type="ECO:0000313" key="11">
    <source>
        <dbReference type="EMBL" id="EKD30169.1"/>
    </source>
</evidence>
<evidence type="ECO:0000256" key="7">
    <source>
        <dbReference type="ARBA" id="ARBA00022741"/>
    </source>
</evidence>
<name>K1YXT2_9BACT</name>
<dbReference type="Pfam" id="PF02367">
    <property type="entry name" value="TsaE"/>
    <property type="match status" value="1"/>
</dbReference>
<dbReference type="AlphaFoldDB" id="K1YXT2"/>
<dbReference type="Gene3D" id="3.40.50.300">
    <property type="entry name" value="P-loop containing nucleotide triphosphate hydrolases"/>
    <property type="match status" value="1"/>
</dbReference>
<dbReference type="InterPro" id="IPR003442">
    <property type="entry name" value="T6A_TsaE"/>
</dbReference>
<keyword evidence="6" id="KW-0479">Metal-binding</keyword>
<evidence type="ECO:0000256" key="1">
    <source>
        <dbReference type="ARBA" id="ARBA00004496"/>
    </source>
</evidence>
<dbReference type="EMBL" id="AMFJ01034133">
    <property type="protein sequence ID" value="EKD30169.1"/>
    <property type="molecule type" value="Genomic_DNA"/>
</dbReference>
<keyword evidence="7" id="KW-0547">Nucleotide-binding</keyword>
<keyword evidence="5" id="KW-0819">tRNA processing</keyword>
<evidence type="ECO:0000256" key="2">
    <source>
        <dbReference type="ARBA" id="ARBA00007599"/>
    </source>
</evidence>
<accession>K1YXT2</accession>
<organism evidence="11">
    <name type="scientific">uncultured bacterium</name>
    <name type="common">gcode 4</name>
    <dbReference type="NCBI Taxonomy" id="1234023"/>
    <lineage>
        <taxon>Bacteria</taxon>
        <taxon>environmental samples</taxon>
    </lineage>
</organism>
<keyword evidence="8" id="KW-0067">ATP-binding</keyword>
<evidence type="ECO:0000256" key="3">
    <source>
        <dbReference type="ARBA" id="ARBA00019010"/>
    </source>
</evidence>
<gene>
    <name evidence="11" type="ORF">ACD_78C00133G0004</name>
</gene>
<keyword evidence="4" id="KW-0963">Cytoplasm</keyword>
<dbReference type="GO" id="GO:0005737">
    <property type="term" value="C:cytoplasm"/>
    <property type="evidence" value="ECO:0007669"/>
    <property type="project" value="UniProtKB-SubCell"/>
</dbReference>
<dbReference type="InterPro" id="IPR027417">
    <property type="entry name" value="P-loop_NTPase"/>
</dbReference>
<dbReference type="GO" id="GO:0005524">
    <property type="term" value="F:ATP binding"/>
    <property type="evidence" value="ECO:0007669"/>
    <property type="project" value="UniProtKB-KW"/>
</dbReference>
<evidence type="ECO:0000256" key="5">
    <source>
        <dbReference type="ARBA" id="ARBA00022694"/>
    </source>
</evidence>
<evidence type="ECO:0000256" key="8">
    <source>
        <dbReference type="ARBA" id="ARBA00022840"/>
    </source>
</evidence>
<evidence type="ECO:0000256" key="6">
    <source>
        <dbReference type="ARBA" id="ARBA00022723"/>
    </source>
</evidence>
<comment type="similarity">
    <text evidence="2">Belongs to the TsaE family.</text>
</comment>
<evidence type="ECO:0000256" key="9">
    <source>
        <dbReference type="ARBA" id="ARBA00022842"/>
    </source>
</evidence>
<dbReference type="GO" id="GO:0046872">
    <property type="term" value="F:metal ion binding"/>
    <property type="evidence" value="ECO:0007669"/>
    <property type="project" value="UniProtKB-KW"/>
</dbReference>
<dbReference type="PANTHER" id="PTHR33540">
    <property type="entry name" value="TRNA THREONYLCARBAMOYLADENOSINE BIOSYNTHESIS PROTEIN TSAE"/>
    <property type="match status" value="1"/>
</dbReference>
<protein>
    <recommendedName>
        <fullName evidence="3">tRNA threonylcarbamoyladenosine biosynthesis protein TsaE</fullName>
    </recommendedName>
    <alternativeName>
        <fullName evidence="10">t(6)A37 threonylcarbamoyladenosine biosynthesis protein TsaE</fullName>
    </alternativeName>
</protein>